<evidence type="ECO:0000313" key="2">
    <source>
        <dbReference type="EMBL" id="NKI88373.1"/>
    </source>
</evidence>
<dbReference type="EMBL" id="JAAVTK010000002">
    <property type="protein sequence ID" value="NKI88373.1"/>
    <property type="molecule type" value="Genomic_DNA"/>
</dbReference>
<keyword evidence="3" id="KW-1185">Reference proteome</keyword>
<gene>
    <name evidence="2" type="ORF">HBN54_000960</name>
</gene>
<protein>
    <submittedName>
        <fullName evidence="2">Ketosteroid isomerase-like protein</fullName>
    </submittedName>
</protein>
<dbReference type="RefSeq" id="WP_168672010.1">
    <property type="nucleotide sequence ID" value="NZ_JAAVTK010000002.1"/>
</dbReference>
<name>A0ABX1HHY1_9BACT</name>
<evidence type="ECO:0000256" key="1">
    <source>
        <dbReference type="SAM" id="MobiDB-lite"/>
    </source>
</evidence>
<dbReference type="InterPro" id="IPR032710">
    <property type="entry name" value="NTF2-like_dom_sf"/>
</dbReference>
<sequence>MAAFAQLPHEAVVAAEIAFAAQATQTSTEAAFLANSSPTSLVTENGKLANAQEVWRTRPSRPGSKLTWYPVLADAAQSGDLGYTTGPWTMLQNNRPVSTGEYVTVWRKQLDGRWKFAVDMSIERIGAVPSQVATVARPRLMAAAATPSTAPSNIVLEVDSKFATAELMKPGATYQQYLSAEARLYRSGLSMMQGAAASANMKSIDGGYLFIANTGYLAAAGDLGYVVGSLHRPASTNHPEENGTFLRIWRREADASWRIALEMFDLVPIAGAAATAAPAAPSPAVPAAGTTGQVPPKRAQ</sequence>
<evidence type="ECO:0000313" key="3">
    <source>
        <dbReference type="Proteomes" id="UP000717634"/>
    </source>
</evidence>
<organism evidence="2 3">
    <name type="scientific">Hymenobacter artigasi</name>
    <dbReference type="NCBI Taxonomy" id="2719616"/>
    <lineage>
        <taxon>Bacteria</taxon>
        <taxon>Pseudomonadati</taxon>
        <taxon>Bacteroidota</taxon>
        <taxon>Cytophagia</taxon>
        <taxon>Cytophagales</taxon>
        <taxon>Hymenobacteraceae</taxon>
        <taxon>Hymenobacter</taxon>
    </lineage>
</organism>
<reference evidence="2 3" key="1">
    <citation type="submission" date="2020-03" db="EMBL/GenBank/DDBJ databases">
        <title>Genomic Encyclopedia of Type Strains, Phase IV (KMG-V): Genome sequencing to study the core and pangenomes of soil and plant-associated prokaryotes.</title>
        <authorList>
            <person name="Whitman W."/>
        </authorList>
    </citation>
    <scope>NUCLEOTIDE SEQUENCE [LARGE SCALE GENOMIC DNA]</scope>
    <source>
        <strain evidence="2 3">1B</strain>
    </source>
</reference>
<dbReference type="SUPFAM" id="SSF54427">
    <property type="entry name" value="NTF2-like"/>
    <property type="match status" value="1"/>
</dbReference>
<proteinExistence type="predicted"/>
<dbReference type="Gene3D" id="3.10.450.50">
    <property type="match status" value="2"/>
</dbReference>
<feature type="region of interest" description="Disordered" evidence="1">
    <location>
        <begin position="279"/>
        <end position="300"/>
    </location>
</feature>
<comment type="caution">
    <text evidence="2">The sequence shown here is derived from an EMBL/GenBank/DDBJ whole genome shotgun (WGS) entry which is preliminary data.</text>
</comment>
<dbReference type="Proteomes" id="UP000717634">
    <property type="component" value="Unassembled WGS sequence"/>
</dbReference>
<accession>A0ABX1HHY1</accession>